<gene>
    <name evidence="4" type="ORF">LA5096_00174</name>
</gene>
<evidence type="ECO:0000259" key="3">
    <source>
        <dbReference type="Pfam" id="PF03061"/>
    </source>
</evidence>
<dbReference type="RefSeq" id="WP_055115959.1">
    <property type="nucleotide sequence ID" value="NZ_CXWA01000003.1"/>
</dbReference>
<dbReference type="Proteomes" id="UP000049983">
    <property type="component" value="Unassembled WGS sequence"/>
</dbReference>
<dbReference type="InterPro" id="IPR006683">
    <property type="entry name" value="Thioestr_dom"/>
</dbReference>
<evidence type="ECO:0000256" key="1">
    <source>
        <dbReference type="ARBA" id="ARBA00008324"/>
    </source>
</evidence>
<dbReference type="GO" id="GO:0047617">
    <property type="term" value="F:fatty acyl-CoA hydrolase activity"/>
    <property type="evidence" value="ECO:0007669"/>
    <property type="project" value="InterPro"/>
</dbReference>
<dbReference type="InterPro" id="IPR029069">
    <property type="entry name" value="HotDog_dom_sf"/>
</dbReference>
<evidence type="ECO:0000313" key="4">
    <source>
        <dbReference type="EMBL" id="CTQ63872.1"/>
    </source>
</evidence>
<dbReference type="AlphaFoldDB" id="A0A0M6Z9X3"/>
<dbReference type="OrthoDB" id="9813282at2"/>
<dbReference type="InterPro" id="IPR003736">
    <property type="entry name" value="PAAI_dom"/>
</dbReference>
<dbReference type="Gene3D" id="3.10.129.10">
    <property type="entry name" value="Hotdog Thioesterase"/>
    <property type="match status" value="1"/>
</dbReference>
<reference evidence="5" key="1">
    <citation type="submission" date="2015-07" db="EMBL/GenBank/DDBJ databases">
        <authorList>
            <person name="Rodrigo-Torres Lidia"/>
            <person name="Arahal R.David."/>
        </authorList>
    </citation>
    <scope>NUCLEOTIDE SEQUENCE [LARGE SCALE GENOMIC DNA]</scope>
    <source>
        <strain evidence="5">CECT 5096</strain>
    </source>
</reference>
<evidence type="ECO:0000313" key="5">
    <source>
        <dbReference type="Proteomes" id="UP000049983"/>
    </source>
</evidence>
<dbReference type="NCBIfam" id="TIGR00369">
    <property type="entry name" value="unchar_dom_1"/>
    <property type="match status" value="1"/>
</dbReference>
<keyword evidence="5" id="KW-1185">Reference proteome</keyword>
<evidence type="ECO:0000256" key="2">
    <source>
        <dbReference type="ARBA" id="ARBA00022801"/>
    </source>
</evidence>
<accession>A0A0M6Z9X3</accession>
<protein>
    <submittedName>
        <fullName evidence="4">Putative domain 1</fullName>
    </submittedName>
</protein>
<dbReference type="SUPFAM" id="SSF54637">
    <property type="entry name" value="Thioesterase/thiol ester dehydrase-isomerase"/>
    <property type="match status" value="1"/>
</dbReference>
<dbReference type="GeneID" id="97667647"/>
<sequence>MSDTETITENGKTHEIGALPKSAFATMTGLDIFERMMAGDLPAPPIMIHSNIRMKEFEEGRAVFTGLPAKEFLNPLGTVHGGWISTLIDTALSCAVHTTLKPGEFYTTTSLNVNMVRPLHPGSGEVVCEGRIVHRGSRLATSEGDLRDGKGKLIAHGTVSCMILKPS</sequence>
<comment type="similarity">
    <text evidence="1">Belongs to the thioesterase PaaI family.</text>
</comment>
<dbReference type="Pfam" id="PF03061">
    <property type="entry name" value="4HBT"/>
    <property type="match status" value="1"/>
</dbReference>
<dbReference type="CDD" id="cd03443">
    <property type="entry name" value="PaaI_thioesterase"/>
    <property type="match status" value="1"/>
</dbReference>
<dbReference type="InterPro" id="IPR039298">
    <property type="entry name" value="ACOT13"/>
</dbReference>
<dbReference type="STRING" id="311410.LA5095_02805"/>
<name>A0A0M6Z9X3_9HYPH</name>
<dbReference type="EMBL" id="CXWC01000001">
    <property type="protein sequence ID" value="CTQ63872.1"/>
    <property type="molecule type" value="Genomic_DNA"/>
</dbReference>
<proteinExistence type="inferred from homology"/>
<dbReference type="PANTHER" id="PTHR21660">
    <property type="entry name" value="THIOESTERASE SUPERFAMILY MEMBER-RELATED"/>
    <property type="match status" value="1"/>
</dbReference>
<organism evidence="4 5">
    <name type="scientific">Roseibium album</name>
    <dbReference type="NCBI Taxonomy" id="311410"/>
    <lineage>
        <taxon>Bacteria</taxon>
        <taxon>Pseudomonadati</taxon>
        <taxon>Pseudomonadota</taxon>
        <taxon>Alphaproteobacteria</taxon>
        <taxon>Hyphomicrobiales</taxon>
        <taxon>Stappiaceae</taxon>
        <taxon>Roseibium</taxon>
    </lineage>
</organism>
<keyword evidence="2" id="KW-0378">Hydrolase</keyword>
<feature type="domain" description="Thioesterase" evidence="3">
    <location>
        <begin position="77"/>
        <end position="154"/>
    </location>
</feature>
<dbReference type="PANTHER" id="PTHR21660:SF1">
    <property type="entry name" value="ACYL-COENZYME A THIOESTERASE 13"/>
    <property type="match status" value="1"/>
</dbReference>